<protein>
    <recommendedName>
        <fullName evidence="3">PH domain-containing protein</fullName>
    </recommendedName>
</protein>
<gene>
    <name evidence="1" type="ORF">GSBLH_T00000922001</name>
</gene>
<dbReference type="InterPro" id="IPR016024">
    <property type="entry name" value="ARM-type_fold"/>
</dbReference>
<proteinExistence type="predicted"/>
<dbReference type="InterPro" id="IPR002554">
    <property type="entry name" value="PP2A_B56"/>
</dbReference>
<keyword evidence="2" id="KW-1185">Reference proteome</keyword>
<dbReference type="GO" id="GO:0019888">
    <property type="term" value="F:protein phosphatase regulator activity"/>
    <property type="evidence" value="ECO:0007669"/>
    <property type="project" value="InterPro"/>
</dbReference>
<dbReference type="Pfam" id="PF01603">
    <property type="entry name" value="B56"/>
    <property type="match status" value="1"/>
</dbReference>
<dbReference type="AlphaFoldDB" id="D8LYG6"/>
<dbReference type="GeneID" id="24918209"/>
<evidence type="ECO:0000313" key="2">
    <source>
        <dbReference type="Proteomes" id="UP000008312"/>
    </source>
</evidence>
<dbReference type="InParanoid" id="D8LYG6"/>
<dbReference type="Proteomes" id="UP000008312">
    <property type="component" value="Unassembled WGS sequence"/>
</dbReference>
<evidence type="ECO:0000313" key="1">
    <source>
        <dbReference type="EMBL" id="CBK20621.2"/>
    </source>
</evidence>
<dbReference type="GO" id="GO:0000159">
    <property type="term" value="C:protein phosphatase type 2A complex"/>
    <property type="evidence" value="ECO:0007669"/>
    <property type="project" value="InterPro"/>
</dbReference>
<dbReference type="RefSeq" id="XP_012894669.1">
    <property type="nucleotide sequence ID" value="XM_013039215.1"/>
</dbReference>
<dbReference type="Gene3D" id="1.25.10.10">
    <property type="entry name" value="Leucine-rich Repeat Variant"/>
    <property type="match status" value="1"/>
</dbReference>
<dbReference type="OMA" id="LIYPEVI"/>
<organism evidence="1">
    <name type="scientific">Blastocystis hominis</name>
    <dbReference type="NCBI Taxonomy" id="12968"/>
    <lineage>
        <taxon>Eukaryota</taxon>
        <taxon>Sar</taxon>
        <taxon>Stramenopiles</taxon>
        <taxon>Bigyra</taxon>
        <taxon>Opalozoa</taxon>
        <taxon>Opalinata</taxon>
        <taxon>Blastocystidae</taxon>
        <taxon>Blastocystis</taxon>
    </lineage>
</organism>
<evidence type="ECO:0008006" key="3">
    <source>
        <dbReference type="Google" id="ProtNLM"/>
    </source>
</evidence>
<name>D8LYG6_BLAHO</name>
<reference evidence="1" key="1">
    <citation type="submission" date="2010-02" db="EMBL/GenBank/DDBJ databases">
        <title>Sequencing and annotation of the Blastocystis hominis genome.</title>
        <authorList>
            <person name="Wincker P."/>
        </authorList>
    </citation>
    <scope>NUCLEOTIDE SEQUENCE</scope>
    <source>
        <strain evidence="1">Singapore isolate B</strain>
    </source>
</reference>
<dbReference type="FunFam" id="1.25.10.10:FF:000331">
    <property type="entry name" value="Phosphoprotein phosphatase, putative"/>
    <property type="match status" value="1"/>
</dbReference>
<dbReference type="GO" id="GO:0007165">
    <property type="term" value="P:signal transduction"/>
    <property type="evidence" value="ECO:0007669"/>
    <property type="project" value="InterPro"/>
</dbReference>
<dbReference type="InterPro" id="IPR011989">
    <property type="entry name" value="ARM-like"/>
</dbReference>
<sequence length="469" mass="54812">MFGLEIILVPGVSEHQVLSEREIQDNPNKKRYCFYSESKEVMQEWFSMLSRCTLSNHFCSTLYYSNTPEEQRILVPLPKLKEVLAPQRRALLWKKLLICGVRFDFSRSGEDDVRDLKRNTLLELTEATEMLGQLFNDPKCLQDTINMISTNLFRALPNASNLIHSSTEDDDGNEVFTDPEWPHLSLVYELLIRIVLSPQIDNNLRKRLIDDDFLTHLISLFDSLDQREREFLKTVTHRIYGKLTNRRVTIRKTINYVFYEFLYEKKSHNGIAELLEILASIINGFTVPIRPEHKLSLQRSLIPLHKTQSYENYSIQLSYCMTLYVAKDPSLSEPIIKALLKYWPYGHTPKETWFLNELEDLLELVKPEDIVPYRVPLFKRVAKCIASTNILIAEKILLFWNSQTFYGVTIGNEDNRRVIFPLIFKSLYDCSRGATENIQNMASNVLDLYKELDGEMYHSLVKQYTGVRK</sequence>
<accession>D8LYG6</accession>
<dbReference type="OrthoDB" id="10264446at2759"/>
<dbReference type="SUPFAM" id="SSF48371">
    <property type="entry name" value="ARM repeat"/>
    <property type="match status" value="1"/>
</dbReference>
<dbReference type="EMBL" id="FN668639">
    <property type="protein sequence ID" value="CBK20621.2"/>
    <property type="molecule type" value="Genomic_DNA"/>
</dbReference>
<dbReference type="PANTHER" id="PTHR10257:SF3">
    <property type="entry name" value="SERINE_THREONINE-PROTEIN PHOSPHATASE 2A 56 KDA REGULATORY SUBUNIT GAMMA ISOFORM"/>
    <property type="match status" value="1"/>
</dbReference>
<dbReference type="PANTHER" id="PTHR10257">
    <property type="entry name" value="SERINE/THREONINE PROTEIN PHOSPHATASE 2A PP2A REGULATORY SUBUNIT B"/>
    <property type="match status" value="1"/>
</dbReference>